<keyword evidence="4" id="KW-0808">Transferase</keyword>
<accession>A0A9E2L536</accession>
<sequence length="292" mass="35296">MMYHLSFFLLKVFSKIPFWLLYIFSDCLFYIIYYVLRYRRTIVRKNITESFPEKSGEEIIGIEKKFYRYFADNLLETCKLATISRKEMKRRMKFTNTDAFNDILRSGKSISLYLGHYGNWEWCSSIPLHFIEGITSAQIYHQLRNACMDRLMMFNRERMGAKCVEMRKTARYVNEQHKANRVCVIGFIADQSPRKKEVRYFLPFLNHSVPVLVGSEKITKHYGYDAWFVRVKRIKRGFYEADLVRMHEDPQSLPDFELTSIYYRMLEQVIQEHPELYLWTHRRFKHAKKLNE</sequence>
<dbReference type="AlphaFoldDB" id="A0A9E2L536"/>
<dbReference type="InterPro" id="IPR004960">
    <property type="entry name" value="LipA_acyltrans"/>
</dbReference>
<evidence type="ECO:0000256" key="6">
    <source>
        <dbReference type="ARBA" id="ARBA00023315"/>
    </source>
</evidence>
<dbReference type="GO" id="GO:0005886">
    <property type="term" value="C:plasma membrane"/>
    <property type="evidence" value="ECO:0007669"/>
    <property type="project" value="UniProtKB-SubCell"/>
</dbReference>
<keyword evidence="3" id="KW-0997">Cell inner membrane</keyword>
<dbReference type="CDD" id="cd07984">
    <property type="entry name" value="LPLAT_LABLAT-like"/>
    <property type="match status" value="1"/>
</dbReference>
<comment type="subcellular location">
    <subcellularLocation>
        <location evidence="1">Cell inner membrane</location>
    </subcellularLocation>
</comment>
<reference evidence="8" key="1">
    <citation type="journal article" date="2021" name="PeerJ">
        <title>Extensive microbial diversity within the chicken gut microbiome revealed by metagenomics and culture.</title>
        <authorList>
            <person name="Gilroy R."/>
            <person name="Ravi A."/>
            <person name="Getino M."/>
            <person name="Pursley I."/>
            <person name="Horton D.L."/>
            <person name="Alikhan N.F."/>
            <person name="Baker D."/>
            <person name="Gharbi K."/>
            <person name="Hall N."/>
            <person name="Watson M."/>
            <person name="Adriaenssens E.M."/>
            <person name="Foster-Nyarko E."/>
            <person name="Jarju S."/>
            <person name="Secka A."/>
            <person name="Antonio M."/>
            <person name="Oren A."/>
            <person name="Chaudhuri R.R."/>
            <person name="La Ragione R."/>
            <person name="Hildebrand F."/>
            <person name="Pallen M.J."/>
        </authorList>
    </citation>
    <scope>NUCLEOTIDE SEQUENCE</scope>
    <source>
        <strain evidence="8">G3-2149</strain>
    </source>
</reference>
<dbReference type="Pfam" id="PF03279">
    <property type="entry name" value="Lip_A_acyltrans"/>
    <property type="match status" value="1"/>
</dbReference>
<evidence type="ECO:0000256" key="5">
    <source>
        <dbReference type="ARBA" id="ARBA00023136"/>
    </source>
</evidence>
<evidence type="ECO:0000256" key="2">
    <source>
        <dbReference type="ARBA" id="ARBA00022475"/>
    </source>
</evidence>
<dbReference type="EMBL" id="JAHLFU010000086">
    <property type="protein sequence ID" value="MBU3853062.1"/>
    <property type="molecule type" value="Genomic_DNA"/>
</dbReference>
<name>A0A9E2L536_9BACT</name>
<gene>
    <name evidence="8" type="ORF">H9789_04480</name>
</gene>
<keyword evidence="6 8" id="KW-0012">Acyltransferase</keyword>
<keyword evidence="2" id="KW-1003">Cell membrane</keyword>
<feature type="transmembrane region" description="Helical" evidence="7">
    <location>
        <begin position="16"/>
        <end position="36"/>
    </location>
</feature>
<evidence type="ECO:0000256" key="7">
    <source>
        <dbReference type="SAM" id="Phobius"/>
    </source>
</evidence>
<dbReference type="GO" id="GO:0009247">
    <property type="term" value="P:glycolipid biosynthetic process"/>
    <property type="evidence" value="ECO:0007669"/>
    <property type="project" value="UniProtKB-ARBA"/>
</dbReference>
<keyword evidence="7" id="KW-1133">Transmembrane helix</keyword>
<keyword evidence="5 7" id="KW-0472">Membrane</keyword>
<comment type="caution">
    <text evidence="8">The sequence shown here is derived from an EMBL/GenBank/DDBJ whole genome shotgun (WGS) entry which is preliminary data.</text>
</comment>
<dbReference type="PANTHER" id="PTHR30606:SF10">
    <property type="entry name" value="PHOSPHATIDYLINOSITOL MANNOSIDE ACYLTRANSFERASE"/>
    <property type="match status" value="1"/>
</dbReference>
<organism evidence="8 9">
    <name type="scientific">Candidatus Paraprevotella stercoravium</name>
    <dbReference type="NCBI Taxonomy" id="2838725"/>
    <lineage>
        <taxon>Bacteria</taxon>
        <taxon>Pseudomonadati</taxon>
        <taxon>Bacteroidota</taxon>
        <taxon>Bacteroidia</taxon>
        <taxon>Bacteroidales</taxon>
        <taxon>Prevotellaceae</taxon>
        <taxon>Paraprevotella</taxon>
    </lineage>
</organism>
<evidence type="ECO:0000256" key="3">
    <source>
        <dbReference type="ARBA" id="ARBA00022519"/>
    </source>
</evidence>
<protein>
    <submittedName>
        <fullName evidence="8">Lysophospholipid acyltransferase family protein</fullName>
    </submittedName>
</protein>
<dbReference type="PANTHER" id="PTHR30606">
    <property type="entry name" value="LIPID A BIOSYNTHESIS LAUROYL ACYLTRANSFERASE"/>
    <property type="match status" value="1"/>
</dbReference>
<dbReference type="Proteomes" id="UP000823865">
    <property type="component" value="Unassembled WGS sequence"/>
</dbReference>
<evidence type="ECO:0000256" key="1">
    <source>
        <dbReference type="ARBA" id="ARBA00004533"/>
    </source>
</evidence>
<evidence type="ECO:0000256" key="4">
    <source>
        <dbReference type="ARBA" id="ARBA00022679"/>
    </source>
</evidence>
<keyword evidence="7" id="KW-0812">Transmembrane</keyword>
<evidence type="ECO:0000313" key="8">
    <source>
        <dbReference type="EMBL" id="MBU3853062.1"/>
    </source>
</evidence>
<proteinExistence type="predicted"/>
<reference evidence="8" key="2">
    <citation type="submission" date="2021-04" db="EMBL/GenBank/DDBJ databases">
        <authorList>
            <person name="Gilroy R."/>
        </authorList>
    </citation>
    <scope>NUCLEOTIDE SEQUENCE</scope>
    <source>
        <strain evidence="8">G3-2149</strain>
    </source>
</reference>
<dbReference type="GO" id="GO:0016746">
    <property type="term" value="F:acyltransferase activity"/>
    <property type="evidence" value="ECO:0007669"/>
    <property type="project" value="UniProtKB-KW"/>
</dbReference>
<evidence type="ECO:0000313" key="9">
    <source>
        <dbReference type="Proteomes" id="UP000823865"/>
    </source>
</evidence>